<proteinExistence type="predicted"/>
<reference evidence="2 3" key="1">
    <citation type="submission" date="2018-03" db="EMBL/GenBank/DDBJ databases">
        <title>Genomic Encyclopedia of Archaeal and Bacterial Type Strains, Phase II (KMG-II): from individual species to whole genera.</title>
        <authorList>
            <person name="Goeker M."/>
        </authorList>
    </citation>
    <scope>NUCLEOTIDE SEQUENCE [LARGE SCALE GENOMIC DNA]</scope>
    <source>
        <strain evidence="2 3">DSM 28229</strain>
    </source>
</reference>
<dbReference type="PANTHER" id="PTHR42852">
    <property type="entry name" value="THIOL:DISULFIDE INTERCHANGE PROTEIN DSBE"/>
    <property type="match status" value="1"/>
</dbReference>
<dbReference type="EMBL" id="QGDO01000003">
    <property type="protein sequence ID" value="PWJ42036.1"/>
    <property type="molecule type" value="Genomic_DNA"/>
</dbReference>
<protein>
    <submittedName>
        <fullName evidence="2">Peroxiredoxin</fullName>
    </submittedName>
</protein>
<dbReference type="Gene3D" id="3.40.30.10">
    <property type="entry name" value="Glutaredoxin"/>
    <property type="match status" value="1"/>
</dbReference>
<name>A0A315Z8Y8_SEDFL</name>
<accession>A0A315Z8Y8</accession>
<dbReference type="SUPFAM" id="SSF52833">
    <property type="entry name" value="Thioredoxin-like"/>
    <property type="match status" value="1"/>
</dbReference>
<dbReference type="PANTHER" id="PTHR42852:SF13">
    <property type="entry name" value="PROTEIN DIPZ"/>
    <property type="match status" value="1"/>
</dbReference>
<feature type="domain" description="Thioredoxin" evidence="1">
    <location>
        <begin position="250"/>
        <end position="413"/>
    </location>
</feature>
<dbReference type="InterPro" id="IPR000866">
    <property type="entry name" value="AhpC/TSA"/>
</dbReference>
<gene>
    <name evidence="2" type="ORF">BC781_103286</name>
</gene>
<evidence type="ECO:0000313" key="3">
    <source>
        <dbReference type="Proteomes" id="UP000245535"/>
    </source>
</evidence>
<dbReference type="Proteomes" id="UP000245535">
    <property type="component" value="Unassembled WGS sequence"/>
</dbReference>
<sequence length="416" mass="47096">MKLHFYLPLITAILFFACTNSENGNNETALETNFSNGIWRGTIINDHNKEVPFLFEVTGEAEKSIFLINGEEKLLLNEVKSKEDSLVIPMLVYDAEIVAKLEDNTLNGYYNRLGAYKLAFKANLGNESTTRFEVKEQPTQKLSPKYATSFFYDNRDPKTAVGLFEQNGEKVTGTFMSETGDYRFLEGVLDGNALKLSAFDGSHIYRFEATVDGDSIKDGIFWSGKSWEQKWNAQKDDNAKLRDASTLTSLKEGYETIEFSFPNEEGKMISLSDDRYKGKVVILQILGTWCPNCMDETKFLAPYYDKNKDKGVEIIGLAFENADNLEAAAPKLKRMKNKLGVNYELLYAAKRESGATEKALPAISKVMSYPTTIFIDKKGKVRKIHTGFSGPGTGKYYEEFQEDFNLFMDKLIEEKM</sequence>
<organism evidence="2 3">
    <name type="scientific">Sediminitomix flava</name>
    <dbReference type="NCBI Taxonomy" id="379075"/>
    <lineage>
        <taxon>Bacteria</taxon>
        <taxon>Pseudomonadati</taxon>
        <taxon>Bacteroidota</taxon>
        <taxon>Cytophagia</taxon>
        <taxon>Cytophagales</taxon>
        <taxon>Flammeovirgaceae</taxon>
        <taxon>Sediminitomix</taxon>
    </lineage>
</organism>
<evidence type="ECO:0000313" key="2">
    <source>
        <dbReference type="EMBL" id="PWJ42036.1"/>
    </source>
</evidence>
<dbReference type="CDD" id="cd02966">
    <property type="entry name" value="TlpA_like_family"/>
    <property type="match status" value="1"/>
</dbReference>
<evidence type="ECO:0000259" key="1">
    <source>
        <dbReference type="PROSITE" id="PS51352"/>
    </source>
</evidence>
<dbReference type="OrthoDB" id="616241at2"/>
<dbReference type="GO" id="GO:0016209">
    <property type="term" value="F:antioxidant activity"/>
    <property type="evidence" value="ECO:0007669"/>
    <property type="project" value="InterPro"/>
</dbReference>
<keyword evidence="3" id="KW-1185">Reference proteome</keyword>
<dbReference type="PROSITE" id="PS51257">
    <property type="entry name" value="PROKAR_LIPOPROTEIN"/>
    <property type="match status" value="1"/>
</dbReference>
<comment type="caution">
    <text evidence="2">The sequence shown here is derived from an EMBL/GenBank/DDBJ whole genome shotgun (WGS) entry which is preliminary data.</text>
</comment>
<dbReference type="GO" id="GO:0016491">
    <property type="term" value="F:oxidoreductase activity"/>
    <property type="evidence" value="ECO:0007669"/>
    <property type="project" value="InterPro"/>
</dbReference>
<dbReference type="Pfam" id="PF00578">
    <property type="entry name" value="AhpC-TSA"/>
    <property type="match status" value="1"/>
</dbReference>
<dbReference type="PROSITE" id="PS51352">
    <property type="entry name" value="THIOREDOXIN_2"/>
    <property type="match status" value="1"/>
</dbReference>
<dbReference type="InterPro" id="IPR050553">
    <property type="entry name" value="Thioredoxin_ResA/DsbE_sf"/>
</dbReference>
<dbReference type="RefSeq" id="WP_109619398.1">
    <property type="nucleotide sequence ID" value="NZ_QGDO01000003.1"/>
</dbReference>
<dbReference type="InterPro" id="IPR013766">
    <property type="entry name" value="Thioredoxin_domain"/>
</dbReference>
<dbReference type="InterPro" id="IPR036249">
    <property type="entry name" value="Thioredoxin-like_sf"/>
</dbReference>
<dbReference type="AlphaFoldDB" id="A0A315Z8Y8"/>